<evidence type="ECO:0000256" key="4">
    <source>
        <dbReference type="ARBA" id="ARBA00029452"/>
    </source>
</evidence>
<dbReference type="Proteomes" id="UP000007151">
    <property type="component" value="Unassembled WGS sequence"/>
</dbReference>
<evidence type="ECO:0000256" key="3">
    <source>
        <dbReference type="ARBA" id="ARBA00023212"/>
    </source>
</evidence>
<dbReference type="GO" id="GO:0005814">
    <property type="term" value="C:centriole"/>
    <property type="evidence" value="ECO:0007669"/>
    <property type="project" value="UniProtKB-SubCell"/>
</dbReference>
<sequence>MKKAANDPKVKKTLLRNYEKRISKESNAVLDVDSDSPNVPKPSRSQKENKLDQPTLCTSQVLASYLVGSHSAIPPLSTNDTNINKTAINAKVTKKLNFHFNDRIYKNLVEINTDVANLKCKKETKTKSTTSLKKDLEPSIDDFCSNQKEDDEFPDVPDIKPKFKAIKKIEDGRLHRLVASFEKL</sequence>
<comment type="caution">
    <text evidence="7">The sequence shown here is derived from an EMBL/GenBank/DDBJ whole genome shotgun (WGS) entry which is preliminary data.</text>
</comment>
<keyword evidence="2" id="KW-0963">Cytoplasm</keyword>
<comment type="similarity">
    <text evidence="4">Belongs to the PPP1R35 family.</text>
</comment>
<dbReference type="OrthoDB" id="8191506at2759"/>
<reference evidence="7 8" key="1">
    <citation type="journal article" date="2011" name="Cell">
        <title>The monarch butterfly genome yields insights into long-distance migration.</title>
        <authorList>
            <person name="Zhan S."/>
            <person name="Merlin C."/>
            <person name="Boore J.L."/>
            <person name="Reppert S.M."/>
        </authorList>
    </citation>
    <scope>NUCLEOTIDE SEQUENCE [LARGE SCALE GENOMIC DNA]</scope>
    <source>
        <strain evidence="7">F-2</strain>
    </source>
</reference>
<evidence type="ECO:0000259" key="6">
    <source>
        <dbReference type="Pfam" id="PF15503"/>
    </source>
</evidence>
<evidence type="ECO:0000313" key="7">
    <source>
        <dbReference type="EMBL" id="OWR47280.1"/>
    </source>
</evidence>
<evidence type="ECO:0000256" key="5">
    <source>
        <dbReference type="SAM" id="MobiDB-lite"/>
    </source>
</evidence>
<protein>
    <recommendedName>
        <fullName evidence="6">Protein phosphatase 1 regulatory subunit 35 C-terminal domain-containing protein</fullName>
    </recommendedName>
</protein>
<organism evidence="7 8">
    <name type="scientific">Danaus plexippus plexippus</name>
    <dbReference type="NCBI Taxonomy" id="278856"/>
    <lineage>
        <taxon>Eukaryota</taxon>
        <taxon>Metazoa</taxon>
        <taxon>Ecdysozoa</taxon>
        <taxon>Arthropoda</taxon>
        <taxon>Hexapoda</taxon>
        <taxon>Insecta</taxon>
        <taxon>Pterygota</taxon>
        <taxon>Neoptera</taxon>
        <taxon>Endopterygota</taxon>
        <taxon>Lepidoptera</taxon>
        <taxon>Glossata</taxon>
        <taxon>Ditrysia</taxon>
        <taxon>Papilionoidea</taxon>
        <taxon>Nymphalidae</taxon>
        <taxon>Danainae</taxon>
        <taxon>Danaini</taxon>
        <taxon>Danaina</taxon>
        <taxon>Danaus</taxon>
        <taxon>Danaus</taxon>
    </lineage>
</organism>
<keyword evidence="8" id="KW-1185">Reference proteome</keyword>
<name>A0A212F0M1_DANPL</name>
<feature type="region of interest" description="Disordered" evidence="5">
    <location>
        <begin position="26"/>
        <end position="53"/>
    </location>
</feature>
<dbReference type="EMBL" id="AGBW02011066">
    <property type="protein sequence ID" value="OWR47280.1"/>
    <property type="molecule type" value="Genomic_DNA"/>
</dbReference>
<gene>
    <name evidence="7" type="ORF">KGM_209506</name>
</gene>
<dbReference type="Pfam" id="PF15503">
    <property type="entry name" value="PPP1R35_C"/>
    <property type="match status" value="1"/>
</dbReference>
<accession>A0A212F0M1</accession>
<feature type="domain" description="Protein phosphatase 1 regulatory subunit 35 C-terminal" evidence="6">
    <location>
        <begin position="80"/>
        <end position="146"/>
    </location>
</feature>
<dbReference type="eggNOG" id="ENOG502TC59">
    <property type="taxonomic scope" value="Eukaryota"/>
</dbReference>
<evidence type="ECO:0000256" key="2">
    <source>
        <dbReference type="ARBA" id="ARBA00022490"/>
    </source>
</evidence>
<dbReference type="AlphaFoldDB" id="A0A212F0M1"/>
<keyword evidence="3" id="KW-0206">Cytoskeleton</keyword>
<comment type="subcellular location">
    <subcellularLocation>
        <location evidence="1">Cytoplasm</location>
        <location evidence="1">Cytoskeleton</location>
        <location evidence="1">Microtubule organizing center</location>
        <location evidence="1">Centrosome</location>
        <location evidence="1">Centriole</location>
    </subcellularLocation>
</comment>
<dbReference type="KEGG" id="dpl:KGM_209506"/>
<dbReference type="InterPro" id="IPR029135">
    <property type="entry name" value="PPP1R35_C"/>
</dbReference>
<proteinExistence type="inferred from homology"/>
<evidence type="ECO:0000256" key="1">
    <source>
        <dbReference type="ARBA" id="ARBA00004114"/>
    </source>
</evidence>
<evidence type="ECO:0000313" key="8">
    <source>
        <dbReference type="Proteomes" id="UP000007151"/>
    </source>
</evidence>